<protein>
    <recommendedName>
        <fullName evidence="4">PAAR motif-containing protein</fullName>
    </recommendedName>
</protein>
<evidence type="ECO:0000313" key="2">
    <source>
        <dbReference type="EMBL" id="TDY53974.1"/>
    </source>
</evidence>
<comment type="caution">
    <text evidence="2">The sequence shown here is derived from an EMBL/GenBank/DDBJ whole genome shotgun (WGS) entry which is preliminary data.</text>
</comment>
<evidence type="ECO:0008006" key="4">
    <source>
        <dbReference type="Google" id="ProtNLM"/>
    </source>
</evidence>
<evidence type="ECO:0000313" key="3">
    <source>
        <dbReference type="Proteomes" id="UP000295509"/>
    </source>
</evidence>
<proteinExistence type="predicted"/>
<organism evidence="2 3">
    <name type="scientific">Paraburkholderia rhizosphaerae</name>
    <dbReference type="NCBI Taxonomy" id="480658"/>
    <lineage>
        <taxon>Bacteria</taxon>
        <taxon>Pseudomonadati</taxon>
        <taxon>Pseudomonadota</taxon>
        <taxon>Betaproteobacteria</taxon>
        <taxon>Burkholderiales</taxon>
        <taxon>Burkholderiaceae</taxon>
        <taxon>Paraburkholderia</taxon>
    </lineage>
</organism>
<evidence type="ECO:0000256" key="1">
    <source>
        <dbReference type="SAM" id="MobiDB-lite"/>
    </source>
</evidence>
<gene>
    <name evidence="2" type="ORF">BX592_102121</name>
</gene>
<dbReference type="Proteomes" id="UP000295509">
    <property type="component" value="Unassembled WGS sequence"/>
</dbReference>
<reference evidence="2 3" key="1">
    <citation type="submission" date="2019-03" db="EMBL/GenBank/DDBJ databases">
        <title>Genomic Encyclopedia of Type Strains, Phase III (KMG-III): the genomes of soil and plant-associated and newly described type strains.</title>
        <authorList>
            <person name="Whitman W."/>
        </authorList>
    </citation>
    <scope>NUCLEOTIDE SEQUENCE [LARGE SCALE GENOMIC DNA]</scope>
    <source>
        <strain evidence="2 3">LMG 29544</strain>
    </source>
</reference>
<keyword evidence="3" id="KW-1185">Reference proteome</keyword>
<dbReference type="AlphaFoldDB" id="A0A4R8M321"/>
<dbReference type="OrthoDB" id="8594232at2"/>
<sequence>MATMLAIKGNRTTTGGQVLDGDESFSDQSAALATNMGLASCGRCGKTGPMLGTATGWSLTSATAVRDGDIVACECPRGTNRVIARSTFFDE</sequence>
<dbReference type="CDD" id="cd14744">
    <property type="entry name" value="PAAR_CT_2"/>
    <property type="match status" value="1"/>
</dbReference>
<accession>A0A4R8M321</accession>
<name>A0A4R8M321_9BURK</name>
<feature type="region of interest" description="Disordered" evidence="1">
    <location>
        <begin position="1"/>
        <end position="21"/>
    </location>
</feature>
<dbReference type="EMBL" id="SORE01000002">
    <property type="protein sequence ID" value="TDY53974.1"/>
    <property type="molecule type" value="Genomic_DNA"/>
</dbReference>